<accession>A0A016UK42</accession>
<dbReference type="EMBL" id="JARK01001373">
    <property type="protein sequence ID" value="EYC15217.1"/>
    <property type="molecule type" value="Genomic_DNA"/>
</dbReference>
<dbReference type="AlphaFoldDB" id="A0A016UK42"/>
<comment type="caution">
    <text evidence="1">The sequence shown here is derived from an EMBL/GenBank/DDBJ whole genome shotgun (WGS) entry which is preliminary data.</text>
</comment>
<proteinExistence type="predicted"/>
<reference evidence="2" key="1">
    <citation type="journal article" date="2015" name="Nat. Genet.">
        <title>The genome and transcriptome of the zoonotic hookworm Ancylostoma ceylanicum identify infection-specific gene families.</title>
        <authorList>
            <person name="Schwarz E.M."/>
            <person name="Hu Y."/>
            <person name="Antoshechkin I."/>
            <person name="Miller M.M."/>
            <person name="Sternberg P.W."/>
            <person name="Aroian R.V."/>
        </authorList>
    </citation>
    <scope>NUCLEOTIDE SEQUENCE</scope>
    <source>
        <strain evidence="2">HY135</strain>
    </source>
</reference>
<evidence type="ECO:0000313" key="1">
    <source>
        <dbReference type="EMBL" id="EYC15217.1"/>
    </source>
</evidence>
<gene>
    <name evidence="1" type="primary">Acey_s0037.g3392</name>
    <name evidence="1" type="ORF">Y032_0037g3392</name>
</gene>
<sequence>MVVIYAINVVDNPSGHASSKPRAKFAKIKKINKSINMSLKMVVISVISVMDCPSGHTSIWIRAELRKPIKSIHKLISGSITSCEE</sequence>
<dbReference type="Proteomes" id="UP000024635">
    <property type="component" value="Unassembled WGS sequence"/>
</dbReference>
<keyword evidence="2" id="KW-1185">Reference proteome</keyword>
<organism evidence="1 2">
    <name type="scientific">Ancylostoma ceylanicum</name>
    <dbReference type="NCBI Taxonomy" id="53326"/>
    <lineage>
        <taxon>Eukaryota</taxon>
        <taxon>Metazoa</taxon>
        <taxon>Ecdysozoa</taxon>
        <taxon>Nematoda</taxon>
        <taxon>Chromadorea</taxon>
        <taxon>Rhabditida</taxon>
        <taxon>Rhabditina</taxon>
        <taxon>Rhabditomorpha</taxon>
        <taxon>Strongyloidea</taxon>
        <taxon>Ancylostomatidae</taxon>
        <taxon>Ancylostomatinae</taxon>
        <taxon>Ancylostoma</taxon>
    </lineage>
</organism>
<name>A0A016UK42_9BILA</name>
<protein>
    <submittedName>
        <fullName evidence="1">Uncharacterized protein</fullName>
    </submittedName>
</protein>
<evidence type="ECO:0000313" key="2">
    <source>
        <dbReference type="Proteomes" id="UP000024635"/>
    </source>
</evidence>